<evidence type="ECO:0000256" key="2">
    <source>
        <dbReference type="ARBA" id="ARBA00022692"/>
    </source>
</evidence>
<keyword evidence="6" id="KW-0560">Oxidoreductase</keyword>
<dbReference type="HAMAP" id="MF_00709">
    <property type="entry name" value="Fumarate_red_D"/>
    <property type="match status" value="1"/>
</dbReference>
<reference evidence="6 7" key="1">
    <citation type="submission" date="2023-06" db="EMBL/GenBank/DDBJ databases">
        <title>Pelomonas sp. PFR6 16S ribosomal RNA gene Genome sequencing and assembly.</title>
        <authorList>
            <person name="Woo H."/>
        </authorList>
    </citation>
    <scope>NUCLEOTIDE SEQUENCE [LARGE SCALE GENOMIC DNA]</scope>
    <source>
        <strain evidence="6 7">PFR6</strain>
    </source>
</reference>
<feature type="transmembrane region" description="Helical" evidence="5">
    <location>
        <begin position="65"/>
        <end position="83"/>
    </location>
</feature>
<dbReference type="Proteomes" id="UP001228044">
    <property type="component" value="Unassembled WGS sequence"/>
</dbReference>
<dbReference type="PIRSF" id="PIRSF000179">
    <property type="entry name" value="FrdD"/>
    <property type="match status" value="1"/>
</dbReference>
<dbReference type="EMBL" id="JAUHHC010000003">
    <property type="protein sequence ID" value="MDN3920901.1"/>
    <property type="molecule type" value="Genomic_DNA"/>
</dbReference>
<feature type="transmembrane region" description="Helical" evidence="5">
    <location>
        <begin position="12"/>
        <end position="45"/>
    </location>
</feature>
<evidence type="ECO:0000256" key="5">
    <source>
        <dbReference type="SAM" id="Phobius"/>
    </source>
</evidence>
<dbReference type="Gene3D" id="1.20.1300.10">
    <property type="entry name" value="Fumarate reductase/succinate dehydrogenase, transmembrane subunit"/>
    <property type="match status" value="1"/>
</dbReference>
<keyword evidence="2 5" id="KW-0812">Transmembrane</keyword>
<organism evidence="6 7">
    <name type="scientific">Roseateles violae</name>
    <dbReference type="NCBI Taxonomy" id="3058042"/>
    <lineage>
        <taxon>Bacteria</taxon>
        <taxon>Pseudomonadati</taxon>
        <taxon>Pseudomonadota</taxon>
        <taxon>Betaproteobacteria</taxon>
        <taxon>Burkholderiales</taxon>
        <taxon>Sphaerotilaceae</taxon>
        <taxon>Roseateles</taxon>
    </lineage>
</organism>
<sequence length="125" mass="13541">MTSKPLPRRRSNAPIFWGLFGAGGMLSALLGPMLVLITGLLVPLGLILPADFMSYPRMLAFAQHWLGKAFLFAVIALFAWHAAHRIYHSLHDVGIHASAGTRLLCYGVAALITVVTSWSLLAIGF</sequence>
<accession>A0ABT8DS84</accession>
<evidence type="ECO:0000256" key="3">
    <source>
        <dbReference type="ARBA" id="ARBA00022989"/>
    </source>
</evidence>
<keyword evidence="4 5" id="KW-0472">Membrane</keyword>
<name>A0ABT8DS84_9BURK</name>
<dbReference type="GO" id="GO:0008177">
    <property type="term" value="F:succinate dehydrogenase (quinone) activity"/>
    <property type="evidence" value="ECO:0007669"/>
    <property type="project" value="UniProtKB-EC"/>
</dbReference>
<feature type="transmembrane region" description="Helical" evidence="5">
    <location>
        <begin position="103"/>
        <end position="123"/>
    </location>
</feature>
<keyword evidence="7" id="KW-1185">Reference proteome</keyword>
<dbReference type="InterPro" id="IPR034804">
    <property type="entry name" value="SQR/QFR_C/D"/>
</dbReference>
<dbReference type="EC" id="1.3.5.1" evidence="6"/>
<keyword evidence="3 5" id="KW-1133">Transmembrane helix</keyword>
<dbReference type="RefSeq" id="WP_290359220.1">
    <property type="nucleotide sequence ID" value="NZ_JAUHHC010000003.1"/>
</dbReference>
<dbReference type="InterPro" id="IPR003418">
    <property type="entry name" value="Fumarate_red_D"/>
</dbReference>
<dbReference type="SUPFAM" id="SSF81343">
    <property type="entry name" value="Fumarate reductase respiratory complex transmembrane subunits"/>
    <property type="match status" value="1"/>
</dbReference>
<comment type="caution">
    <text evidence="6">The sequence shown here is derived from an EMBL/GenBank/DDBJ whole genome shotgun (WGS) entry which is preliminary data.</text>
</comment>
<dbReference type="Pfam" id="PF02313">
    <property type="entry name" value="Fumarate_red_D"/>
    <property type="match status" value="1"/>
</dbReference>
<gene>
    <name evidence="6" type="primary">frdD</name>
    <name evidence="6" type="ORF">QWJ38_11480</name>
</gene>
<evidence type="ECO:0000313" key="6">
    <source>
        <dbReference type="EMBL" id="MDN3920901.1"/>
    </source>
</evidence>
<proteinExistence type="inferred from homology"/>
<protein>
    <submittedName>
        <fullName evidence="6">Fumarate reductase subunit FrdD</fullName>
        <ecNumber evidence="6">1.3.5.1</ecNumber>
    </submittedName>
</protein>
<dbReference type="NCBIfam" id="NF003977">
    <property type="entry name" value="PRK05470.1-1"/>
    <property type="match status" value="1"/>
</dbReference>
<evidence type="ECO:0000256" key="4">
    <source>
        <dbReference type="ARBA" id="ARBA00023136"/>
    </source>
</evidence>
<evidence type="ECO:0000256" key="1">
    <source>
        <dbReference type="ARBA" id="ARBA00022475"/>
    </source>
</evidence>
<evidence type="ECO:0000313" key="7">
    <source>
        <dbReference type="Proteomes" id="UP001228044"/>
    </source>
</evidence>
<dbReference type="CDD" id="cd00547">
    <property type="entry name" value="QFR_TypeD_subunitD"/>
    <property type="match status" value="1"/>
</dbReference>
<keyword evidence="1" id="KW-1003">Cell membrane</keyword>